<dbReference type="CDD" id="cd09272">
    <property type="entry name" value="RNase_HI_RT_Ty1"/>
    <property type="match status" value="1"/>
</dbReference>
<proteinExistence type="predicted"/>
<dbReference type="PANTHER" id="PTHR11439">
    <property type="entry name" value="GAG-POL-RELATED RETROTRANSPOSON"/>
    <property type="match status" value="1"/>
</dbReference>
<reference evidence="1 2" key="1">
    <citation type="journal article" date="2021" name="Plant Biotechnol. J.">
        <title>Multi-omics assisted identification of the key and species-specific regulatory components of drought-tolerant mechanisms in Gossypium stocksii.</title>
        <authorList>
            <person name="Yu D."/>
            <person name="Ke L."/>
            <person name="Zhang D."/>
            <person name="Wu Y."/>
            <person name="Sun Y."/>
            <person name="Mei J."/>
            <person name="Sun J."/>
            <person name="Sun Y."/>
        </authorList>
    </citation>
    <scope>NUCLEOTIDE SEQUENCE [LARGE SCALE GENOMIC DNA]</scope>
    <source>
        <strain evidence="2">cv. E1</strain>
        <tissue evidence="1">Leaf</tissue>
    </source>
</reference>
<dbReference type="Proteomes" id="UP000828251">
    <property type="component" value="Unassembled WGS sequence"/>
</dbReference>
<dbReference type="EMBL" id="JAIQCV010000007">
    <property type="protein sequence ID" value="KAH1082981.1"/>
    <property type="molecule type" value="Genomic_DNA"/>
</dbReference>
<evidence type="ECO:0000313" key="1">
    <source>
        <dbReference type="EMBL" id="KAH1082981.1"/>
    </source>
</evidence>
<dbReference type="AlphaFoldDB" id="A0A9D3VHS3"/>
<dbReference type="OrthoDB" id="998494at2759"/>
<sequence length="95" mass="10860">MTQGVCELLWLQEVLEELQLLNENGSTLYCGNKVAISIAQNSVQHNRTKHIEIVRYFIKEKGASRVLSLSYLAFKKQLVDGFTKGFSSKLYHKLI</sequence>
<protein>
    <recommendedName>
        <fullName evidence="3">Copia protein</fullName>
    </recommendedName>
</protein>
<name>A0A9D3VHS3_9ROSI</name>
<evidence type="ECO:0000313" key="2">
    <source>
        <dbReference type="Proteomes" id="UP000828251"/>
    </source>
</evidence>
<keyword evidence="2" id="KW-1185">Reference proteome</keyword>
<evidence type="ECO:0008006" key="3">
    <source>
        <dbReference type="Google" id="ProtNLM"/>
    </source>
</evidence>
<dbReference type="PANTHER" id="PTHR11439:SF440">
    <property type="entry name" value="INTEGRASE CATALYTIC DOMAIN-CONTAINING PROTEIN"/>
    <property type="match status" value="1"/>
</dbReference>
<comment type="caution">
    <text evidence="1">The sequence shown here is derived from an EMBL/GenBank/DDBJ whole genome shotgun (WGS) entry which is preliminary data.</text>
</comment>
<organism evidence="1 2">
    <name type="scientific">Gossypium stocksii</name>
    <dbReference type="NCBI Taxonomy" id="47602"/>
    <lineage>
        <taxon>Eukaryota</taxon>
        <taxon>Viridiplantae</taxon>
        <taxon>Streptophyta</taxon>
        <taxon>Embryophyta</taxon>
        <taxon>Tracheophyta</taxon>
        <taxon>Spermatophyta</taxon>
        <taxon>Magnoliopsida</taxon>
        <taxon>eudicotyledons</taxon>
        <taxon>Gunneridae</taxon>
        <taxon>Pentapetalae</taxon>
        <taxon>rosids</taxon>
        <taxon>malvids</taxon>
        <taxon>Malvales</taxon>
        <taxon>Malvaceae</taxon>
        <taxon>Malvoideae</taxon>
        <taxon>Gossypium</taxon>
    </lineage>
</organism>
<accession>A0A9D3VHS3</accession>
<gene>
    <name evidence="1" type="ORF">J1N35_022742</name>
</gene>